<dbReference type="InterPro" id="IPR008635">
    <property type="entry name" value="Coiled_stalk_dom"/>
</dbReference>
<feature type="domain" description="Trimeric autotransporter adhesin YadA-like stalk" evidence="2">
    <location>
        <begin position="1413"/>
        <end position="1457"/>
    </location>
</feature>
<dbReference type="EMBL" id="MDVB01000106">
    <property type="protein sequence ID" value="PIT13113.1"/>
    <property type="molecule type" value="Genomic_DNA"/>
</dbReference>
<feature type="domain" description="Trimeric autotransporter adhesin YadA-like stalk" evidence="2">
    <location>
        <begin position="693"/>
        <end position="736"/>
    </location>
</feature>
<dbReference type="Proteomes" id="UP000231293">
    <property type="component" value="Unassembled WGS sequence"/>
</dbReference>
<feature type="domain" description="Trimeric autotransporter adhesin YadA-like stalk" evidence="2">
    <location>
        <begin position="1225"/>
        <end position="1268"/>
    </location>
</feature>
<feature type="domain" description="Trimeric autotransporter adhesin YadA-like stalk" evidence="2">
    <location>
        <begin position="1529"/>
        <end position="1566"/>
    </location>
</feature>
<feature type="domain" description="Trimeric autotransporter adhesin YadA-like stalk" evidence="2">
    <location>
        <begin position="91"/>
        <end position="134"/>
    </location>
</feature>
<feature type="domain" description="Trimeric autotransporter adhesin YadA-like stalk" evidence="2">
    <location>
        <begin position="779"/>
        <end position="819"/>
    </location>
</feature>
<feature type="domain" description="Trimeric autotransporter adhesin YadA-like stalk" evidence="2">
    <location>
        <begin position="1139"/>
        <end position="1182"/>
    </location>
</feature>
<feature type="domain" description="Trimeric autotransporter adhesin YadA-like stalk" evidence="2">
    <location>
        <begin position="1311"/>
        <end position="1351"/>
    </location>
</feature>
<name>A0A2N9WS12_9NEIS</name>
<dbReference type="Gene3D" id="1.20.5.170">
    <property type="match status" value="17"/>
</dbReference>
<sequence>SENSTDAVNAGQLFSLSSSTSTSVESLSTTLRNAGDLSNVNTNINSLSSSLNTANSSISSLNNNVSNLQKDALQWNGSAYDASHGTTTAQKITNVAAGSISENSTDAVNAGQLFSLSSSTSTSVESLSTTLRNAGDLSNVNTNINSLSSSLNTANSSISSLNNNVSNLQKDALQWNGSAYDASHGTTTAQKITNVAAGSISENSTDAVNAGQLFSLSSSTSTSVESLSTTLRNAGDLSNVNTNINSLSSSLNTANSSISSLNNNVSNLQKDALQWNGSAYDASHGTTTAQKITNVAAGSISENSTDAVNAGQLFSLSSSTSTSVESLSTTLRNAGDLSNVNTNINSLSSSLNTANSSISSLNNNVSNLQKDALQWNGSAYDASHGTTTAQKITNVAAGSISENSTDAVNAGQLFSLSSSTSTSVESLSTTLRNAGDLSNVNTNINSLSSSLNTANSSISSLNNNVSNLQKDALQWNGSAYDASHGTTTAQKITNVAAGSISENSTDAVNAGQLFSLSSSTSTSVESLSTTLRNAGDLSNVNTNINSLSSSLNTANSSISSLNNNVSNLQKDALQWNGSAYDASHGSANAQKITHVAAGNVTENSTDAINGGQLYSLSNSTMTGLDNLSTAFSVSLSTGLSTANLRIDTVSQSTATLAGNLSTAVNSISTLQKDALQWNGTAYDAGHGTANAQKIVKVAAGDVSENSTDAVNAGQLFSLSSSTSTSVESLSTTLRNAGDLSNVNNNINSLTNNVSNLQKDALQWNGTAYDASHGTANAQKIIKVAAGDVSENSTDAVNGGQLYSLFSSAMTGLDNLSTAFSDSLSTGLSTANLRIDTVSQSTATLASNLSTAVNSISTLQKDALQWNGTAYDASHGTANAQKITKVAAGDITANSTDAVNAGQLFSLSSSTSTSVESLSTTLRNAGDLSNVNNNINSLNNNVSNLQKDALQWNGTAYDASHGTANAQKITKVAAGDITANSTDAVNAGQLFSLSSSTSTSVESLSTTLRNAGDLSNVNNNINSLNNNVSNLQKDALQWNGTAYDASHGTANAQKITKVAAGDITANSTDAVNAGQLFSLSSSTSTSVESLSTTLRNAGDLSNVNNNINSLNNNVSNLQKDALQWNGTAYDASHGTANAQKITKVAAGDITANSTDAVNAGQLFSLSSSTSTSVESLSTTLRNAGDLSNVNNNINSLNNNVSNLQKDALQWNGTAYDASHGTANAQKITKVAAGDITANSTDAVNAGQLFSLSSSTSTSVESLSTTLRNAGDLSNVNNNINSLNNNVSNLQKDALQWNGTAYDASHGTANAQKIIKVAAGDISANSTDAVNGGQLYSLSSSTVTGLANLSTAFSDSLSTGLNTANSRIDTVSQSTATLAGNLSTAVNSISTLQKDALQWNGTAYDASHGTANAQRIINVANGNIGENSTDAINGGQLYSISSSIFSSVSSSVENVVNENKINMDAVNRDLKTAQSALQTAQNDIQTAQTDIQTSKKLIEELQKNAVHFDDNDAGSSSFFGLNRDASNERTISNIANGRVDATSNQAVNGRQLYALSTSTSTSLSSLQDQLNLASGNIPAGLSSSLSTLMTDALQWNGTAYDASHHSGSPQKITNLAVGDIGEHSTDAVNGSQLWQMKNDFKQDLQNLSTSTANALSKVAESLGGNASFDDPVTRAGTGGTFTPPNYISSTADGTEVIVHNVGDALSNLYNGGSKYAKVNSTLSAASASGNNAIAIGGAATASGNAAVAIGAEAKASVADGVAIGNHASVTQSGGVALGANSVANTAGGIMGY</sequence>
<evidence type="ECO:0000259" key="2">
    <source>
        <dbReference type="Pfam" id="PF05662"/>
    </source>
</evidence>
<dbReference type="SUPFAM" id="SSF101967">
    <property type="entry name" value="Adhesin YadA, collagen-binding domain"/>
    <property type="match status" value="2"/>
</dbReference>
<evidence type="ECO:0000313" key="3">
    <source>
        <dbReference type="EMBL" id="PIT13113.1"/>
    </source>
</evidence>
<gene>
    <name evidence="3" type="ORF">BGI32_09575</name>
</gene>
<evidence type="ECO:0000256" key="1">
    <source>
        <dbReference type="SAM" id="Coils"/>
    </source>
</evidence>
<feature type="domain" description="Trimeric autotransporter adhesin YadA-like stalk" evidence="2">
    <location>
        <begin position="1609"/>
        <end position="1652"/>
    </location>
</feature>
<feature type="non-terminal residue" evidence="3">
    <location>
        <position position="1790"/>
    </location>
</feature>
<feature type="domain" description="Trimeric autotransporter adhesin YadA-like stalk" evidence="2">
    <location>
        <begin position="1053"/>
        <end position="1096"/>
    </location>
</feature>
<feature type="coiled-coil region" evidence="1">
    <location>
        <begin position="1461"/>
        <end position="1502"/>
    </location>
</feature>
<reference evidence="3 4" key="1">
    <citation type="journal article" date="2017" name="MBio">
        <title>Type VI secretion-mediated competition in the bee gut microbiome.</title>
        <authorList>
            <person name="Steele M.I."/>
            <person name="Kwong W.K."/>
            <person name="Powell J.E."/>
            <person name="Whiteley M."/>
            <person name="Moran N.A."/>
        </authorList>
    </citation>
    <scope>NUCLEOTIDE SEQUENCE [LARGE SCALE GENOMIC DNA]</scope>
    <source>
        <strain evidence="3 4">App2-2</strain>
    </source>
</reference>
<dbReference type="Gene3D" id="2.150.10.10">
    <property type="entry name" value="Serralysin-like metalloprotease, C-terminal"/>
    <property type="match status" value="1"/>
</dbReference>
<dbReference type="InterPro" id="IPR011049">
    <property type="entry name" value="Serralysin-like_metalloprot_C"/>
</dbReference>
<dbReference type="Pfam" id="PF05662">
    <property type="entry name" value="YadA_stalk"/>
    <property type="match status" value="18"/>
</dbReference>
<feature type="domain" description="Trimeric autotransporter adhesin YadA-like stalk" evidence="2">
    <location>
        <begin position="967"/>
        <end position="1010"/>
    </location>
</feature>
<proteinExistence type="predicted"/>
<feature type="domain" description="Trimeric autotransporter adhesin YadA-like stalk" evidence="2">
    <location>
        <begin position="491"/>
        <end position="534"/>
    </location>
</feature>
<comment type="caution">
    <text evidence="3">The sequence shown here is derived from an EMBL/GenBank/DDBJ whole genome shotgun (WGS) entry which is preliminary data.</text>
</comment>
<evidence type="ECO:0000313" key="4">
    <source>
        <dbReference type="Proteomes" id="UP000231293"/>
    </source>
</evidence>
<accession>A0A2N9WS12</accession>
<keyword evidence="1" id="KW-0175">Coiled coil</keyword>
<dbReference type="Gene3D" id="4.10.80.270">
    <property type="match status" value="16"/>
</dbReference>
<feature type="domain" description="Trimeric autotransporter adhesin YadA-like stalk" evidence="2">
    <location>
        <begin position="191"/>
        <end position="234"/>
    </location>
</feature>
<organism evidence="3 4">
    <name type="scientific">Snodgrassella alvi</name>
    <dbReference type="NCBI Taxonomy" id="1196083"/>
    <lineage>
        <taxon>Bacteria</taxon>
        <taxon>Pseudomonadati</taxon>
        <taxon>Pseudomonadota</taxon>
        <taxon>Betaproteobacteria</taxon>
        <taxon>Neisseriales</taxon>
        <taxon>Neisseriaceae</taxon>
        <taxon>Snodgrassella</taxon>
    </lineage>
</organism>
<feature type="domain" description="Trimeric autotransporter adhesin YadA-like stalk" evidence="2">
    <location>
        <begin position="3"/>
        <end position="34"/>
    </location>
</feature>
<feature type="non-terminal residue" evidence="3">
    <location>
        <position position="1"/>
    </location>
</feature>
<feature type="domain" description="Trimeric autotransporter adhesin YadA-like stalk" evidence="2">
    <location>
        <begin position="391"/>
        <end position="434"/>
    </location>
</feature>
<feature type="domain" description="Trimeric autotransporter adhesin YadA-like stalk" evidence="2">
    <location>
        <begin position="881"/>
        <end position="924"/>
    </location>
</feature>
<dbReference type="GO" id="GO:0019867">
    <property type="term" value="C:outer membrane"/>
    <property type="evidence" value="ECO:0007669"/>
    <property type="project" value="InterPro"/>
</dbReference>
<feature type="domain" description="Trimeric autotransporter adhesin YadA-like stalk" evidence="2">
    <location>
        <begin position="291"/>
        <end position="334"/>
    </location>
</feature>
<dbReference type="SUPFAM" id="SSF58100">
    <property type="entry name" value="Bacterial hemolysins"/>
    <property type="match status" value="2"/>
</dbReference>
<feature type="domain" description="Trimeric autotransporter adhesin YadA-like stalk" evidence="2">
    <location>
        <begin position="591"/>
        <end position="630"/>
    </location>
</feature>
<protein>
    <recommendedName>
        <fullName evidence="2">Trimeric autotransporter adhesin YadA-like stalk domain-containing protein</fullName>
    </recommendedName>
</protein>